<protein>
    <submittedName>
        <fullName evidence="2">Uncharacterized protein</fullName>
    </submittedName>
</protein>
<dbReference type="InterPro" id="IPR032675">
    <property type="entry name" value="LRR_dom_sf"/>
</dbReference>
<feature type="chain" id="PRO_5020987765" evidence="1">
    <location>
        <begin position="21"/>
        <end position="575"/>
    </location>
</feature>
<evidence type="ECO:0000313" key="3">
    <source>
        <dbReference type="Proteomes" id="UP000297245"/>
    </source>
</evidence>
<evidence type="ECO:0000256" key="1">
    <source>
        <dbReference type="SAM" id="SignalP"/>
    </source>
</evidence>
<feature type="signal peptide" evidence="1">
    <location>
        <begin position="1"/>
        <end position="20"/>
    </location>
</feature>
<accession>A0A4S8LDB1</accession>
<dbReference type="Gene3D" id="1.20.1280.50">
    <property type="match status" value="1"/>
</dbReference>
<dbReference type="SUPFAM" id="SSF52047">
    <property type="entry name" value="RNI-like"/>
    <property type="match status" value="1"/>
</dbReference>
<dbReference type="OrthoDB" id="2998253at2759"/>
<dbReference type="AlphaFoldDB" id="A0A4S8LDB1"/>
<name>A0A4S8LDB1_DENBC</name>
<gene>
    <name evidence="2" type="ORF">K435DRAFT_804728</name>
</gene>
<keyword evidence="3" id="KW-1185">Reference proteome</keyword>
<dbReference type="Proteomes" id="UP000297245">
    <property type="component" value="Unassembled WGS sequence"/>
</dbReference>
<evidence type="ECO:0000313" key="2">
    <source>
        <dbReference type="EMBL" id="THU86936.1"/>
    </source>
</evidence>
<organism evidence="2 3">
    <name type="scientific">Dendrothele bispora (strain CBS 962.96)</name>
    <dbReference type="NCBI Taxonomy" id="1314807"/>
    <lineage>
        <taxon>Eukaryota</taxon>
        <taxon>Fungi</taxon>
        <taxon>Dikarya</taxon>
        <taxon>Basidiomycota</taxon>
        <taxon>Agaricomycotina</taxon>
        <taxon>Agaricomycetes</taxon>
        <taxon>Agaricomycetidae</taxon>
        <taxon>Agaricales</taxon>
        <taxon>Agaricales incertae sedis</taxon>
        <taxon>Dendrothele</taxon>
    </lineage>
</organism>
<dbReference type="Gene3D" id="3.80.10.10">
    <property type="entry name" value="Ribonuclease Inhibitor"/>
    <property type="match status" value="1"/>
</dbReference>
<dbReference type="EMBL" id="ML179472">
    <property type="protein sequence ID" value="THU86936.1"/>
    <property type="molecule type" value="Genomic_DNA"/>
</dbReference>
<keyword evidence="1" id="KW-0732">Signal</keyword>
<reference evidence="2 3" key="1">
    <citation type="journal article" date="2019" name="Nat. Ecol. Evol.">
        <title>Megaphylogeny resolves global patterns of mushroom evolution.</title>
        <authorList>
            <person name="Varga T."/>
            <person name="Krizsan K."/>
            <person name="Foldi C."/>
            <person name="Dima B."/>
            <person name="Sanchez-Garcia M."/>
            <person name="Sanchez-Ramirez S."/>
            <person name="Szollosi G.J."/>
            <person name="Szarkandi J.G."/>
            <person name="Papp V."/>
            <person name="Albert L."/>
            <person name="Andreopoulos W."/>
            <person name="Angelini C."/>
            <person name="Antonin V."/>
            <person name="Barry K.W."/>
            <person name="Bougher N.L."/>
            <person name="Buchanan P."/>
            <person name="Buyck B."/>
            <person name="Bense V."/>
            <person name="Catcheside P."/>
            <person name="Chovatia M."/>
            <person name="Cooper J."/>
            <person name="Damon W."/>
            <person name="Desjardin D."/>
            <person name="Finy P."/>
            <person name="Geml J."/>
            <person name="Haridas S."/>
            <person name="Hughes K."/>
            <person name="Justo A."/>
            <person name="Karasinski D."/>
            <person name="Kautmanova I."/>
            <person name="Kiss B."/>
            <person name="Kocsube S."/>
            <person name="Kotiranta H."/>
            <person name="LaButti K.M."/>
            <person name="Lechner B.E."/>
            <person name="Liimatainen K."/>
            <person name="Lipzen A."/>
            <person name="Lukacs Z."/>
            <person name="Mihaltcheva S."/>
            <person name="Morgado L.N."/>
            <person name="Niskanen T."/>
            <person name="Noordeloos M.E."/>
            <person name="Ohm R.A."/>
            <person name="Ortiz-Santana B."/>
            <person name="Ovrebo C."/>
            <person name="Racz N."/>
            <person name="Riley R."/>
            <person name="Savchenko A."/>
            <person name="Shiryaev A."/>
            <person name="Soop K."/>
            <person name="Spirin V."/>
            <person name="Szebenyi C."/>
            <person name="Tomsovsky M."/>
            <person name="Tulloss R.E."/>
            <person name="Uehling J."/>
            <person name="Grigoriev I.V."/>
            <person name="Vagvolgyi C."/>
            <person name="Papp T."/>
            <person name="Martin F.M."/>
            <person name="Miettinen O."/>
            <person name="Hibbett D.S."/>
            <person name="Nagy L.G."/>
        </authorList>
    </citation>
    <scope>NUCLEOTIDE SEQUENCE [LARGE SCALE GENOMIC DNA]</scope>
    <source>
        <strain evidence="2 3">CBS 962.96</strain>
    </source>
</reference>
<sequence>MPSLSRLFLFLFLFRMKSMFLRIRNSFITSTRSRTNVPVSQNQQPTTDAKSLEITPLAPVHIYDPQLKAFPVIPIYVPQELVAHIFEHACFEKDFVTILGITQVSRLWRRVAFSTPTIWSTLSMSFASEEVPCHHADMVASWLSRSGDLDLHIVFHGFCTNPEIIEPIVRFSHRVSSLELQTPLASLLPLAALPGDSTFSRLRNFTSLTWGHPYDSESDLVDEEDALGLSFMERTFMIDQLLQCSDRRSLFLMAPNLTSVSIHHRSHLGDPFHLSGFMNLAAFGMRTEWGFVTHLVLKETHLDIEVLHNVLFHCPRLVFLDACVTGNYVTPPPLIVIQQVMEPVHVMTLHHLEHLQLSISLWDQSDSIGRQNCNFLFLSLRLPSLFEIHLHRVESPLHGLERLDSGFRLLKKLSLIDCQLGDSSRDLSHFLRSCVFLEEIQLEEASTEPAWWLDLALIQDLTVEPGSSMLPSLHKLVIKVQLPPYRVHGQPKWLLHSCILKMVASRWKPGPTGEEDVRQWSSVWLWFPHEPGEYLTNLEEGYEDLVKTGLDISLQYGRKVFTSNLEFYHELLDRE</sequence>
<proteinExistence type="predicted"/>